<reference evidence="4 5" key="1">
    <citation type="journal article" date="2023" name="Int. J. Syst. Evol. Microbiol.">
        <title>Methylocystis iwaonis sp. nov., a type II methane-oxidizing bacterium from surface soil of a rice paddy field in Japan, and emended description of the genus Methylocystis (ex Whittenbury et al. 1970) Bowman et al. 1993.</title>
        <authorList>
            <person name="Kaise H."/>
            <person name="Sawadogo J.B."/>
            <person name="Alam M.S."/>
            <person name="Ueno C."/>
            <person name="Dianou D."/>
            <person name="Shinjo R."/>
            <person name="Asakawa S."/>
        </authorList>
    </citation>
    <scope>NUCLEOTIDE SEQUENCE [LARGE SCALE GENOMIC DNA]</scope>
    <source>
        <strain evidence="4 5">SS37A-Re</strain>
    </source>
</reference>
<dbReference type="SUPFAM" id="SSF51735">
    <property type="entry name" value="NAD(P)-binding Rossmann-fold domains"/>
    <property type="match status" value="1"/>
</dbReference>
<dbReference type="InterPro" id="IPR002347">
    <property type="entry name" value="SDR_fam"/>
</dbReference>
<evidence type="ECO:0000313" key="4">
    <source>
        <dbReference type="EMBL" id="BDV34417.1"/>
    </source>
</evidence>
<dbReference type="PROSITE" id="PS00061">
    <property type="entry name" value="ADH_SHORT"/>
    <property type="match status" value="1"/>
</dbReference>
<dbReference type="PANTHER" id="PTHR43976">
    <property type="entry name" value="SHORT CHAIN DEHYDROGENASE"/>
    <property type="match status" value="1"/>
</dbReference>
<dbReference type="PANTHER" id="PTHR43976:SF16">
    <property type="entry name" value="SHORT-CHAIN DEHYDROGENASE_REDUCTASE FAMILY PROTEIN"/>
    <property type="match status" value="1"/>
</dbReference>
<evidence type="ECO:0000256" key="1">
    <source>
        <dbReference type="ARBA" id="ARBA00006484"/>
    </source>
</evidence>
<dbReference type="PRINTS" id="PR00081">
    <property type="entry name" value="GDHRDH"/>
</dbReference>
<proteinExistence type="inferred from homology"/>
<evidence type="ECO:0000256" key="3">
    <source>
        <dbReference type="RuleBase" id="RU000363"/>
    </source>
</evidence>
<dbReference type="Pfam" id="PF00106">
    <property type="entry name" value="adh_short"/>
    <property type="match status" value="1"/>
</dbReference>
<dbReference type="EMBL" id="AP027142">
    <property type="protein sequence ID" value="BDV34417.1"/>
    <property type="molecule type" value="Genomic_DNA"/>
</dbReference>
<keyword evidence="2" id="KW-0560">Oxidoreductase</keyword>
<name>A0ABM8E954_9HYPH</name>
<accession>A0ABM8E954</accession>
<evidence type="ECO:0000313" key="5">
    <source>
        <dbReference type="Proteomes" id="UP001317629"/>
    </source>
</evidence>
<evidence type="ECO:0000256" key="2">
    <source>
        <dbReference type="ARBA" id="ARBA00023002"/>
    </source>
</evidence>
<dbReference type="InterPro" id="IPR051911">
    <property type="entry name" value="SDR_oxidoreductase"/>
</dbReference>
<dbReference type="Gene3D" id="3.40.50.720">
    <property type="entry name" value="NAD(P)-binding Rossmann-like Domain"/>
    <property type="match status" value="1"/>
</dbReference>
<comment type="similarity">
    <text evidence="1 3">Belongs to the short-chain dehydrogenases/reductases (SDR) family.</text>
</comment>
<dbReference type="InterPro" id="IPR020904">
    <property type="entry name" value="Sc_DH/Rdtase_CS"/>
</dbReference>
<keyword evidence="5" id="KW-1185">Reference proteome</keyword>
<dbReference type="InterPro" id="IPR036291">
    <property type="entry name" value="NAD(P)-bd_dom_sf"/>
</dbReference>
<sequence>MDIADDEAVEKGVAHILATCGRIDAIVNNAAVNLRGSVEDVPMAEGREIMEINYFGTLRVCRAALPALRARKGSIINIGSFAGSIGTQFGGHYAASKYAVQGVTESLRRELAPFGVRVTNISPGFFRTGMSENIVVSDSMQDGAYAERFSRFMKNADKFMKNMTTPEPVAALVQEILESRNPKGYYFIGPAYQRAVLLAKRLLPQTAFEAIMDRVLE</sequence>
<dbReference type="PRINTS" id="PR00080">
    <property type="entry name" value="SDRFAMILY"/>
</dbReference>
<organism evidence="4 5">
    <name type="scientific">Methylocystis iwaonis</name>
    <dbReference type="NCBI Taxonomy" id="2885079"/>
    <lineage>
        <taxon>Bacteria</taxon>
        <taxon>Pseudomonadati</taxon>
        <taxon>Pseudomonadota</taxon>
        <taxon>Alphaproteobacteria</taxon>
        <taxon>Hyphomicrobiales</taxon>
        <taxon>Methylocystaceae</taxon>
        <taxon>Methylocystis</taxon>
    </lineage>
</organism>
<protein>
    <submittedName>
        <fullName evidence="4">Short-chain dehydrogenase/reductase</fullName>
    </submittedName>
</protein>
<dbReference type="Proteomes" id="UP001317629">
    <property type="component" value="Chromosome"/>
</dbReference>
<gene>
    <name evidence="4" type="ORF">SS37A_19460</name>
</gene>